<comment type="caution">
    <text evidence="2">The sequence shown here is derived from an EMBL/GenBank/DDBJ whole genome shotgun (WGS) entry which is preliminary data.</text>
</comment>
<dbReference type="GO" id="GO:0003824">
    <property type="term" value="F:catalytic activity"/>
    <property type="evidence" value="ECO:0007669"/>
    <property type="project" value="InterPro"/>
</dbReference>
<dbReference type="PRINTS" id="PR00412">
    <property type="entry name" value="EPOXHYDRLASE"/>
</dbReference>
<dbReference type="InterPro" id="IPR000073">
    <property type="entry name" value="AB_hydrolase_1"/>
</dbReference>
<reference evidence="2 3" key="1">
    <citation type="submission" date="2017-10" db="EMBL/GenBank/DDBJ databases">
        <title>Sequencing the genomes of 1000 actinobacteria strains.</title>
        <authorList>
            <person name="Klenk H.-P."/>
        </authorList>
    </citation>
    <scope>NUCLEOTIDE SEQUENCE [LARGE SCALE GENOMIC DNA]</scope>
    <source>
        <strain evidence="2 3">DSM 15597</strain>
    </source>
</reference>
<dbReference type="InterPro" id="IPR050266">
    <property type="entry name" value="AB_hydrolase_sf"/>
</dbReference>
<dbReference type="RefSeq" id="WP_245840689.1">
    <property type="nucleotide sequence ID" value="NZ_PDJC01000001.1"/>
</dbReference>
<dbReference type="InterPro" id="IPR029058">
    <property type="entry name" value="AB_hydrolase_fold"/>
</dbReference>
<dbReference type="InterPro" id="IPR000639">
    <property type="entry name" value="Epox_hydrolase-like"/>
</dbReference>
<dbReference type="Pfam" id="PF00561">
    <property type="entry name" value="Abhydrolase_1"/>
    <property type="match status" value="1"/>
</dbReference>
<protein>
    <submittedName>
        <fullName evidence="2">Pimeloyl-ACP methyl ester carboxylesterase</fullName>
    </submittedName>
</protein>
<sequence>MSGMVYQEFGEGVPLIAVHGWPVDHHIVQGCLEPIFEARPGYRRIYPDLPGQGASSGAGVASSDDVLDALDAFIEEQVGQEPFLLVGESYGGLLTRAIVNRRPDQVRGVALICPSVALPYTERTVPALQVLRRQPGALDGLSAEVVENFTALAVVHTAEAVRRFLADVQPGLAAADPETVQRVEAKLILSVDPDRDQPVFDGPSLILLGRQDNAVGYRDQLPLLERYPHASLAVLDVAGHNLQIEQQTLFAALVNEWLDRVEADDQG</sequence>
<dbReference type="PANTHER" id="PTHR43798">
    <property type="entry name" value="MONOACYLGLYCEROL LIPASE"/>
    <property type="match status" value="1"/>
</dbReference>
<gene>
    <name evidence="2" type="ORF">ATK74_0933</name>
</gene>
<proteinExistence type="predicted"/>
<dbReference type="SUPFAM" id="SSF53474">
    <property type="entry name" value="alpha/beta-Hydrolases"/>
    <property type="match status" value="1"/>
</dbReference>
<dbReference type="Gene3D" id="3.40.50.1820">
    <property type="entry name" value="alpha/beta hydrolase"/>
    <property type="match status" value="1"/>
</dbReference>
<evidence type="ECO:0000259" key="1">
    <source>
        <dbReference type="Pfam" id="PF00561"/>
    </source>
</evidence>
<accession>A0A2A9CQK2</accession>
<dbReference type="EMBL" id="PDJC01000001">
    <property type="protein sequence ID" value="PFG16396.1"/>
    <property type="molecule type" value="Genomic_DNA"/>
</dbReference>
<feature type="domain" description="AB hydrolase-1" evidence="1">
    <location>
        <begin position="14"/>
        <end position="245"/>
    </location>
</feature>
<organism evidence="2 3">
    <name type="scientific">Propionicimonas paludicola</name>
    <dbReference type="NCBI Taxonomy" id="185243"/>
    <lineage>
        <taxon>Bacteria</taxon>
        <taxon>Bacillati</taxon>
        <taxon>Actinomycetota</taxon>
        <taxon>Actinomycetes</taxon>
        <taxon>Propionibacteriales</taxon>
        <taxon>Nocardioidaceae</taxon>
        <taxon>Propionicimonas</taxon>
    </lineage>
</organism>
<dbReference type="Proteomes" id="UP000226079">
    <property type="component" value="Unassembled WGS sequence"/>
</dbReference>
<dbReference type="PRINTS" id="PR00111">
    <property type="entry name" value="ABHYDROLASE"/>
</dbReference>
<evidence type="ECO:0000313" key="2">
    <source>
        <dbReference type="EMBL" id="PFG16396.1"/>
    </source>
</evidence>
<dbReference type="PANTHER" id="PTHR43798:SF6">
    <property type="entry name" value="HYDROLASE, PUTATIVE (AFU_ORTHOLOGUE AFUA_4G13070)-RELATED"/>
    <property type="match status" value="1"/>
</dbReference>
<evidence type="ECO:0000313" key="3">
    <source>
        <dbReference type="Proteomes" id="UP000226079"/>
    </source>
</evidence>
<dbReference type="AlphaFoldDB" id="A0A2A9CQK2"/>
<keyword evidence="3" id="KW-1185">Reference proteome</keyword>
<name>A0A2A9CQK2_9ACTN</name>